<dbReference type="PANTHER" id="PTHR11106:SF27">
    <property type="entry name" value="MACRO DOMAIN-CONTAINING PROTEIN"/>
    <property type="match status" value="1"/>
</dbReference>
<evidence type="ECO:0000259" key="1">
    <source>
        <dbReference type="PROSITE" id="PS51154"/>
    </source>
</evidence>
<dbReference type="GO" id="GO:0061463">
    <property type="term" value="F:O-acetyl-ADP-ribose deacetylase activity"/>
    <property type="evidence" value="ECO:0007669"/>
    <property type="project" value="UniProtKB-EC"/>
</dbReference>
<feature type="domain" description="Macro" evidence="1">
    <location>
        <begin position="1"/>
        <end position="168"/>
    </location>
</feature>
<proteinExistence type="predicted"/>
<sequence>MTALTAVLGDITEQRVDAIVNAANSAMRGGGGVDGAIHRAGGPEILNDCIARFPNGLATGDAGWTTGGRLPAKWVIHAVGPNWGAGQRDRTLLESCYRRSLVLADELGARTIAFPLISAGIYAWPLDDAIDVAVSTIRASTTDIDEVRLVAFGRSTFDAVSAAVSASE</sequence>
<dbReference type="PANTHER" id="PTHR11106">
    <property type="entry name" value="GANGLIOSIDE INDUCED DIFFERENTIATION ASSOCIATED PROTEIN 2-RELATED"/>
    <property type="match status" value="1"/>
</dbReference>
<dbReference type="NCBIfam" id="NF001664">
    <property type="entry name" value="PRK00431.1-6"/>
    <property type="match status" value="1"/>
</dbReference>
<dbReference type="Gene3D" id="3.40.220.10">
    <property type="entry name" value="Leucine Aminopeptidase, subunit E, domain 1"/>
    <property type="match status" value="1"/>
</dbReference>
<dbReference type="InterPro" id="IPR002589">
    <property type="entry name" value="Macro_dom"/>
</dbReference>
<dbReference type="CDD" id="cd02908">
    <property type="entry name" value="Macro_OAADPr_deacetylase"/>
    <property type="match status" value="1"/>
</dbReference>
<comment type="caution">
    <text evidence="2">The sequence shown here is derived from an EMBL/GenBank/DDBJ whole genome shotgun (WGS) entry which is preliminary data.</text>
</comment>
<dbReference type="EC" id="3.1.1.106" evidence="2"/>
<evidence type="ECO:0000313" key="2">
    <source>
        <dbReference type="EMBL" id="MFC4244864.1"/>
    </source>
</evidence>
<dbReference type="RefSeq" id="WP_390231104.1">
    <property type="nucleotide sequence ID" value="NZ_JBHSCN010000006.1"/>
</dbReference>
<evidence type="ECO:0000313" key="3">
    <source>
        <dbReference type="Proteomes" id="UP001595900"/>
    </source>
</evidence>
<dbReference type="EMBL" id="JBHSCN010000006">
    <property type="protein sequence ID" value="MFC4244864.1"/>
    <property type="molecule type" value="Genomic_DNA"/>
</dbReference>
<dbReference type="SUPFAM" id="SSF52949">
    <property type="entry name" value="Macro domain-like"/>
    <property type="match status" value="1"/>
</dbReference>
<keyword evidence="2" id="KW-0378">Hydrolase</keyword>
<dbReference type="Pfam" id="PF01661">
    <property type="entry name" value="Macro"/>
    <property type="match status" value="1"/>
</dbReference>
<organism evidence="2 3">
    <name type="scientific">Gryllotalpicola reticulitermitis</name>
    <dbReference type="NCBI Taxonomy" id="1184153"/>
    <lineage>
        <taxon>Bacteria</taxon>
        <taxon>Bacillati</taxon>
        <taxon>Actinomycetota</taxon>
        <taxon>Actinomycetes</taxon>
        <taxon>Micrococcales</taxon>
        <taxon>Microbacteriaceae</taxon>
        <taxon>Gryllotalpicola</taxon>
    </lineage>
</organism>
<dbReference type="InterPro" id="IPR043472">
    <property type="entry name" value="Macro_dom-like"/>
</dbReference>
<dbReference type="SMART" id="SM00506">
    <property type="entry name" value="A1pp"/>
    <property type="match status" value="1"/>
</dbReference>
<gene>
    <name evidence="2" type="ORF">ACFOYW_15930</name>
</gene>
<dbReference type="Proteomes" id="UP001595900">
    <property type="component" value="Unassembled WGS sequence"/>
</dbReference>
<keyword evidence="3" id="KW-1185">Reference proteome</keyword>
<accession>A0ABV8QAK6</accession>
<protein>
    <submittedName>
        <fullName evidence="2">O-acetyl-ADP-ribose deacetylase</fullName>
        <ecNumber evidence="2">3.1.1.106</ecNumber>
    </submittedName>
</protein>
<name>A0ABV8QAK6_9MICO</name>
<reference evidence="3" key="1">
    <citation type="journal article" date="2019" name="Int. J. Syst. Evol. Microbiol.">
        <title>The Global Catalogue of Microorganisms (GCM) 10K type strain sequencing project: providing services to taxonomists for standard genome sequencing and annotation.</title>
        <authorList>
            <consortium name="The Broad Institute Genomics Platform"/>
            <consortium name="The Broad Institute Genome Sequencing Center for Infectious Disease"/>
            <person name="Wu L."/>
            <person name="Ma J."/>
        </authorList>
    </citation>
    <scope>NUCLEOTIDE SEQUENCE [LARGE SCALE GENOMIC DNA]</scope>
    <source>
        <strain evidence="3">CGMCC 1.10363</strain>
    </source>
</reference>
<dbReference type="PROSITE" id="PS51154">
    <property type="entry name" value="MACRO"/>
    <property type="match status" value="1"/>
</dbReference>